<keyword evidence="1" id="KW-0812">Transmembrane</keyword>
<protein>
    <recommendedName>
        <fullName evidence="4">Transcription factor domain-containing protein</fullName>
    </recommendedName>
</protein>
<reference evidence="3" key="1">
    <citation type="submission" date="2017-01" db="EMBL/GenBank/DDBJ databases">
        <authorList>
            <person name="Wang Y."/>
            <person name="White M."/>
            <person name="Kvist S."/>
            <person name="Moncalvo J.-M."/>
        </authorList>
    </citation>
    <scope>NUCLEOTIDE SEQUENCE [LARGE SCALE GENOMIC DNA]</scope>
    <source>
        <strain evidence="3">ID-206-W2</strain>
    </source>
</reference>
<evidence type="ECO:0000256" key="1">
    <source>
        <dbReference type="SAM" id="Phobius"/>
    </source>
</evidence>
<organism evidence="2 3">
    <name type="scientific">Smittium culicis</name>
    <dbReference type="NCBI Taxonomy" id="133412"/>
    <lineage>
        <taxon>Eukaryota</taxon>
        <taxon>Fungi</taxon>
        <taxon>Fungi incertae sedis</taxon>
        <taxon>Zoopagomycota</taxon>
        <taxon>Kickxellomycotina</taxon>
        <taxon>Harpellomycetes</taxon>
        <taxon>Harpellales</taxon>
        <taxon>Legeriomycetaceae</taxon>
        <taxon>Smittium</taxon>
    </lineage>
</organism>
<name>A0A1R1XY07_9FUNG</name>
<evidence type="ECO:0000313" key="2">
    <source>
        <dbReference type="EMBL" id="OMJ19404.1"/>
    </source>
</evidence>
<evidence type="ECO:0000313" key="3">
    <source>
        <dbReference type="Proteomes" id="UP000187429"/>
    </source>
</evidence>
<gene>
    <name evidence="2" type="ORF">AYI69_g6630</name>
</gene>
<dbReference type="CDD" id="cd12148">
    <property type="entry name" value="fungal_TF_MHR"/>
    <property type="match status" value="1"/>
</dbReference>
<keyword evidence="1" id="KW-0472">Membrane</keyword>
<comment type="caution">
    <text evidence="2">The sequence shown here is derived from an EMBL/GenBank/DDBJ whole genome shotgun (WGS) entry which is preliminary data.</text>
</comment>
<proteinExistence type="predicted"/>
<sequence length="388" mass="46493">MDAKNKHLYSEPSIYLEFKRRIFWSYYIIECIVYVFNSGVHTMLDRDIVVDLPKNDFKYKYCGNFYQCDHELVGLYYIANFKTNSNLPNDNFSFIIKMYLLTVKITQFLNKRGLNKFQDQITINQKFLNLVSHLNDFKLKIAKKYNSSALYKSIPHYRTANGFELVNKVELSIFTYFVLQLLNTMCIILYQSELVRHRSFIISPERIKSAKNKCLEAALKFDYYFTWKYEQISKKRQTFICAPWKFFCNIIFINLHFTEKDPLVLKETSRYNKLCEYMLSVSEKNQSMKYVYFIIQKLYNIKKIAYLDNLSKKNYLSQMNAYSISKYDLDPWLVPRCSSFLKFRCCFDVNLSTLDVQEYINIKSFKSDTSNHLARYQPRNYKDIIPLN</sequence>
<evidence type="ECO:0008006" key="4">
    <source>
        <dbReference type="Google" id="ProtNLM"/>
    </source>
</evidence>
<keyword evidence="1" id="KW-1133">Transmembrane helix</keyword>
<dbReference type="OrthoDB" id="5600212at2759"/>
<dbReference type="EMBL" id="LSSM01003017">
    <property type="protein sequence ID" value="OMJ19404.1"/>
    <property type="molecule type" value="Genomic_DNA"/>
</dbReference>
<keyword evidence="3" id="KW-1185">Reference proteome</keyword>
<feature type="transmembrane region" description="Helical" evidence="1">
    <location>
        <begin position="21"/>
        <end position="44"/>
    </location>
</feature>
<dbReference type="Proteomes" id="UP000187429">
    <property type="component" value="Unassembled WGS sequence"/>
</dbReference>
<dbReference type="AlphaFoldDB" id="A0A1R1XY07"/>
<accession>A0A1R1XY07</accession>